<dbReference type="Gene3D" id="2.10.60.10">
    <property type="entry name" value="CD59"/>
    <property type="match status" value="1"/>
</dbReference>
<organism evidence="10 11">
    <name type="scientific">Phyllotreta striolata</name>
    <name type="common">Striped flea beetle</name>
    <name type="synonym">Crioceris striolata</name>
    <dbReference type="NCBI Taxonomy" id="444603"/>
    <lineage>
        <taxon>Eukaryota</taxon>
        <taxon>Metazoa</taxon>
        <taxon>Ecdysozoa</taxon>
        <taxon>Arthropoda</taxon>
        <taxon>Hexapoda</taxon>
        <taxon>Insecta</taxon>
        <taxon>Pterygota</taxon>
        <taxon>Neoptera</taxon>
        <taxon>Endopterygota</taxon>
        <taxon>Coleoptera</taxon>
        <taxon>Polyphaga</taxon>
        <taxon>Cucujiformia</taxon>
        <taxon>Chrysomeloidea</taxon>
        <taxon>Chrysomelidae</taxon>
        <taxon>Galerucinae</taxon>
        <taxon>Alticini</taxon>
        <taxon>Phyllotreta</taxon>
    </lineage>
</organism>
<dbReference type="GO" id="GO:0098552">
    <property type="term" value="C:side of membrane"/>
    <property type="evidence" value="ECO:0007669"/>
    <property type="project" value="UniProtKB-KW"/>
</dbReference>
<dbReference type="InterPro" id="IPR045860">
    <property type="entry name" value="Snake_toxin-like_sf"/>
</dbReference>
<evidence type="ECO:0000256" key="9">
    <source>
        <dbReference type="SAM" id="SignalP"/>
    </source>
</evidence>
<protein>
    <recommendedName>
        <fullName evidence="12">Protein sleepless</fullName>
    </recommendedName>
</protein>
<dbReference type="CDD" id="cd00117">
    <property type="entry name" value="TFP"/>
    <property type="match status" value="1"/>
</dbReference>
<evidence type="ECO:0000256" key="2">
    <source>
        <dbReference type="ARBA" id="ARBA00022622"/>
    </source>
</evidence>
<reference evidence="10" key="1">
    <citation type="submission" date="2022-01" db="EMBL/GenBank/DDBJ databases">
        <authorList>
            <person name="King R."/>
        </authorList>
    </citation>
    <scope>NUCLEOTIDE SEQUENCE</scope>
</reference>
<comment type="subcellular location">
    <subcellularLocation>
        <location evidence="1">Membrane</location>
        <topology evidence="1">Lipid-anchor</topology>
        <topology evidence="1">GPI-anchor</topology>
    </subcellularLocation>
</comment>
<dbReference type="SUPFAM" id="SSF57302">
    <property type="entry name" value="Snake toxin-like"/>
    <property type="match status" value="1"/>
</dbReference>
<dbReference type="OrthoDB" id="6582325at2759"/>
<dbReference type="GO" id="GO:0032222">
    <property type="term" value="P:regulation of synaptic transmission, cholinergic"/>
    <property type="evidence" value="ECO:0007669"/>
    <property type="project" value="InterPro"/>
</dbReference>
<evidence type="ECO:0000256" key="6">
    <source>
        <dbReference type="ARBA" id="ARBA00023136"/>
    </source>
</evidence>
<evidence type="ECO:0008006" key="12">
    <source>
        <dbReference type="Google" id="ProtNLM"/>
    </source>
</evidence>
<dbReference type="Pfam" id="PF17064">
    <property type="entry name" value="QVR"/>
    <property type="match status" value="1"/>
</dbReference>
<dbReference type="InterPro" id="IPR050975">
    <property type="entry name" value="Sleep_regulator"/>
</dbReference>
<accession>A0A9N9TUU1</accession>
<proteinExistence type="predicted"/>
<evidence type="ECO:0000256" key="7">
    <source>
        <dbReference type="ARBA" id="ARBA00023180"/>
    </source>
</evidence>
<evidence type="ECO:0000313" key="10">
    <source>
        <dbReference type="EMBL" id="CAG9863044.1"/>
    </source>
</evidence>
<dbReference type="InterPro" id="IPR031424">
    <property type="entry name" value="QVR-like"/>
</dbReference>
<evidence type="ECO:0000256" key="1">
    <source>
        <dbReference type="ARBA" id="ARBA00004589"/>
    </source>
</evidence>
<keyword evidence="11" id="KW-1185">Reference proteome</keyword>
<keyword evidence="3" id="KW-0812">Transmembrane</keyword>
<evidence type="ECO:0000256" key="4">
    <source>
        <dbReference type="ARBA" id="ARBA00022729"/>
    </source>
</evidence>
<feature type="chain" id="PRO_5040433162" description="Protein sleepless" evidence="9">
    <location>
        <begin position="25"/>
        <end position="132"/>
    </location>
</feature>
<evidence type="ECO:0000313" key="11">
    <source>
        <dbReference type="Proteomes" id="UP001153712"/>
    </source>
</evidence>
<sequence length="132" mass="14905">MFRRGFQCVAIIFVLLNMDKGTEALNCYECSGPAEKGIDCEENLENVPHKMCPPNNTTCVSYRFKPPFGPSIIYRHCSLPNTCEFLSNQSLPNNYLEHCQECSSDLCNSSDNLTAFPVKIALFFMLTVSLIY</sequence>
<keyword evidence="2" id="KW-0336">GPI-anchor</keyword>
<gene>
    <name evidence="10" type="ORF">PHYEVI_LOCUS9345</name>
</gene>
<keyword evidence="4 9" id="KW-0732">Signal</keyword>
<evidence type="ECO:0000256" key="5">
    <source>
        <dbReference type="ARBA" id="ARBA00022989"/>
    </source>
</evidence>
<keyword evidence="7" id="KW-0325">Glycoprotein</keyword>
<keyword evidence="8" id="KW-0449">Lipoprotein</keyword>
<evidence type="ECO:0000256" key="8">
    <source>
        <dbReference type="ARBA" id="ARBA00023288"/>
    </source>
</evidence>
<feature type="signal peptide" evidence="9">
    <location>
        <begin position="1"/>
        <end position="24"/>
    </location>
</feature>
<dbReference type="GO" id="GO:0030431">
    <property type="term" value="P:sleep"/>
    <property type="evidence" value="ECO:0007669"/>
    <property type="project" value="InterPro"/>
</dbReference>
<keyword evidence="5" id="KW-1133">Transmembrane helix</keyword>
<dbReference type="EMBL" id="OU900099">
    <property type="protein sequence ID" value="CAG9863044.1"/>
    <property type="molecule type" value="Genomic_DNA"/>
</dbReference>
<dbReference type="Proteomes" id="UP001153712">
    <property type="component" value="Chromosome 6"/>
</dbReference>
<evidence type="ECO:0000256" key="3">
    <source>
        <dbReference type="ARBA" id="ARBA00022692"/>
    </source>
</evidence>
<keyword evidence="6" id="KW-0472">Membrane</keyword>
<name>A0A9N9TUU1_PHYSR</name>
<dbReference type="AlphaFoldDB" id="A0A9N9TUU1"/>
<dbReference type="PANTHER" id="PTHR33562">
    <property type="entry name" value="ATILLA, ISOFORM B-RELATED-RELATED"/>
    <property type="match status" value="1"/>
</dbReference>